<feature type="transmembrane region" description="Helical" evidence="1">
    <location>
        <begin position="21"/>
        <end position="42"/>
    </location>
</feature>
<gene>
    <name evidence="2" type="ORF">C1645_820978</name>
</gene>
<proteinExistence type="predicted"/>
<keyword evidence="1" id="KW-0472">Membrane</keyword>
<comment type="caution">
    <text evidence="2">The sequence shown here is derived from an EMBL/GenBank/DDBJ whole genome shotgun (WGS) entry which is preliminary data.</text>
</comment>
<organism evidence="2 3">
    <name type="scientific">Glomus cerebriforme</name>
    <dbReference type="NCBI Taxonomy" id="658196"/>
    <lineage>
        <taxon>Eukaryota</taxon>
        <taxon>Fungi</taxon>
        <taxon>Fungi incertae sedis</taxon>
        <taxon>Mucoromycota</taxon>
        <taxon>Glomeromycotina</taxon>
        <taxon>Glomeromycetes</taxon>
        <taxon>Glomerales</taxon>
        <taxon>Glomeraceae</taxon>
        <taxon>Glomus</taxon>
    </lineage>
</organism>
<sequence length="248" mass="28835">MSRQLLADCLNEIFGYLEEDIFTLHSCLLVNLFGVGFLLGFYGRTCLPKESKDLLYNKKIISTPISKPPLFNYVSFCKVLSLDGIHYMSNFFERIIINFKYESSFSNRLLKNPKNITLTHFPEAKNCLTNLSELTCSSNVDSEFFHQLSQICHNIQSLNIRFKFSYSSGMNVLISSLNNLKYFSLTSIYDYMFNKLNVEEIESSLAKHSNKILRLHLRGVSPLLFINHFENLQELVISFNSYKYFEQI</sequence>
<dbReference type="OrthoDB" id="2489287at2759"/>
<evidence type="ECO:0000256" key="1">
    <source>
        <dbReference type="SAM" id="Phobius"/>
    </source>
</evidence>
<dbReference type="Gene3D" id="3.80.10.10">
    <property type="entry name" value="Ribonuclease Inhibitor"/>
    <property type="match status" value="1"/>
</dbReference>
<dbReference type="Proteomes" id="UP000265703">
    <property type="component" value="Unassembled WGS sequence"/>
</dbReference>
<dbReference type="SUPFAM" id="SSF52047">
    <property type="entry name" value="RNI-like"/>
    <property type="match status" value="1"/>
</dbReference>
<dbReference type="AlphaFoldDB" id="A0A397T754"/>
<protein>
    <recommendedName>
        <fullName evidence="4">F-box domain-containing protein</fullName>
    </recommendedName>
</protein>
<dbReference type="EMBL" id="QKYT01000132">
    <property type="protein sequence ID" value="RIA92185.1"/>
    <property type="molecule type" value="Genomic_DNA"/>
</dbReference>
<reference evidence="2 3" key="1">
    <citation type="submission" date="2018-06" db="EMBL/GenBank/DDBJ databases">
        <title>Comparative genomics reveals the genomic features of Rhizophagus irregularis, R. cerebriforme, R. diaphanum and Gigaspora rosea, and their symbiotic lifestyle signature.</title>
        <authorList>
            <person name="Morin E."/>
            <person name="San Clemente H."/>
            <person name="Chen E.C.H."/>
            <person name="De La Providencia I."/>
            <person name="Hainaut M."/>
            <person name="Kuo A."/>
            <person name="Kohler A."/>
            <person name="Murat C."/>
            <person name="Tang N."/>
            <person name="Roy S."/>
            <person name="Loubradou J."/>
            <person name="Henrissat B."/>
            <person name="Grigoriev I.V."/>
            <person name="Corradi N."/>
            <person name="Roux C."/>
            <person name="Martin F.M."/>
        </authorList>
    </citation>
    <scope>NUCLEOTIDE SEQUENCE [LARGE SCALE GENOMIC DNA]</scope>
    <source>
        <strain evidence="2 3">DAOM 227022</strain>
    </source>
</reference>
<evidence type="ECO:0008006" key="4">
    <source>
        <dbReference type="Google" id="ProtNLM"/>
    </source>
</evidence>
<evidence type="ECO:0000313" key="2">
    <source>
        <dbReference type="EMBL" id="RIA92185.1"/>
    </source>
</evidence>
<evidence type="ECO:0000313" key="3">
    <source>
        <dbReference type="Proteomes" id="UP000265703"/>
    </source>
</evidence>
<name>A0A397T754_9GLOM</name>
<keyword evidence="3" id="KW-1185">Reference proteome</keyword>
<keyword evidence="1" id="KW-0812">Transmembrane</keyword>
<keyword evidence="1" id="KW-1133">Transmembrane helix</keyword>
<dbReference type="InterPro" id="IPR032675">
    <property type="entry name" value="LRR_dom_sf"/>
</dbReference>
<accession>A0A397T754</accession>